<accession>A0AAE0LME9</accession>
<dbReference type="Proteomes" id="UP001190700">
    <property type="component" value="Unassembled WGS sequence"/>
</dbReference>
<dbReference type="AlphaFoldDB" id="A0AAE0LME9"/>
<organism evidence="2 3">
    <name type="scientific">Cymbomonas tetramitiformis</name>
    <dbReference type="NCBI Taxonomy" id="36881"/>
    <lineage>
        <taxon>Eukaryota</taxon>
        <taxon>Viridiplantae</taxon>
        <taxon>Chlorophyta</taxon>
        <taxon>Pyramimonadophyceae</taxon>
        <taxon>Pyramimonadales</taxon>
        <taxon>Pyramimonadaceae</taxon>
        <taxon>Cymbomonas</taxon>
    </lineage>
</organism>
<dbReference type="SUPFAM" id="SSF48403">
    <property type="entry name" value="Ankyrin repeat"/>
    <property type="match status" value="1"/>
</dbReference>
<keyword evidence="1" id="KW-0040">ANK repeat</keyword>
<dbReference type="InterPro" id="IPR036770">
    <property type="entry name" value="Ankyrin_rpt-contain_sf"/>
</dbReference>
<dbReference type="PROSITE" id="PS50088">
    <property type="entry name" value="ANK_REPEAT"/>
    <property type="match status" value="1"/>
</dbReference>
<sequence length="228" mass="25378">MRTRVGDGDSDEAHSLLNLAMITPGNSPTLWTALVDYGADVDEEALLSEMCARGNASAVRYLLARTEEPTTAGDSRRFLRVSSDQMRKAIRSGSDLTVEHVVGYVTRRRKGMPRAEWMRKRVDCLPLHEAVRSGTRAMLVEMLRAGADTRSIDEGMMMHTPLQEATARERWDMAAALVAFMNEDDVVRDWEGLLAERSSVSPSTSPSRVVDYYACIAPHRSLTDSEMP</sequence>
<dbReference type="EMBL" id="LGRX02000005">
    <property type="protein sequence ID" value="KAK3290044.1"/>
    <property type="molecule type" value="Genomic_DNA"/>
</dbReference>
<proteinExistence type="predicted"/>
<keyword evidence="3" id="KW-1185">Reference proteome</keyword>
<evidence type="ECO:0008006" key="4">
    <source>
        <dbReference type="Google" id="ProtNLM"/>
    </source>
</evidence>
<name>A0AAE0LME9_9CHLO</name>
<dbReference type="InterPro" id="IPR002110">
    <property type="entry name" value="Ankyrin_rpt"/>
</dbReference>
<evidence type="ECO:0000256" key="1">
    <source>
        <dbReference type="PROSITE-ProRule" id="PRU00023"/>
    </source>
</evidence>
<evidence type="ECO:0000313" key="3">
    <source>
        <dbReference type="Proteomes" id="UP001190700"/>
    </source>
</evidence>
<reference evidence="2 3" key="1">
    <citation type="journal article" date="2015" name="Genome Biol. Evol.">
        <title>Comparative Genomics of a Bacterivorous Green Alga Reveals Evolutionary Causalities and Consequences of Phago-Mixotrophic Mode of Nutrition.</title>
        <authorList>
            <person name="Burns J.A."/>
            <person name="Paasch A."/>
            <person name="Narechania A."/>
            <person name="Kim E."/>
        </authorList>
    </citation>
    <scope>NUCLEOTIDE SEQUENCE [LARGE SCALE GENOMIC DNA]</scope>
    <source>
        <strain evidence="2 3">PLY_AMNH</strain>
    </source>
</reference>
<protein>
    <recommendedName>
        <fullName evidence="4">Ankyrin repeat protein</fullName>
    </recommendedName>
</protein>
<comment type="caution">
    <text evidence="2">The sequence shown here is derived from an EMBL/GenBank/DDBJ whole genome shotgun (WGS) entry which is preliminary data.</text>
</comment>
<evidence type="ECO:0000313" key="2">
    <source>
        <dbReference type="EMBL" id="KAK3290044.1"/>
    </source>
</evidence>
<gene>
    <name evidence="2" type="ORF">CYMTET_2512</name>
</gene>
<dbReference type="Gene3D" id="1.25.40.20">
    <property type="entry name" value="Ankyrin repeat-containing domain"/>
    <property type="match status" value="1"/>
</dbReference>
<feature type="repeat" description="ANK" evidence="1">
    <location>
        <begin position="126"/>
        <end position="154"/>
    </location>
</feature>